<gene>
    <name evidence="1" type="ORF">SAMN04487864_104200</name>
</gene>
<keyword evidence="2" id="KW-1185">Reference proteome</keyword>
<dbReference type="EMBL" id="FMYW01000004">
    <property type="protein sequence ID" value="SDC28982.1"/>
    <property type="molecule type" value="Genomic_DNA"/>
</dbReference>
<evidence type="ECO:0000313" key="2">
    <source>
        <dbReference type="Proteomes" id="UP000198943"/>
    </source>
</evidence>
<dbReference type="PANTHER" id="PTHR43808">
    <property type="entry name" value="ACETYLORNITHINE DEACETYLASE"/>
    <property type="match status" value="1"/>
</dbReference>
<organism evidence="1 2">
    <name type="scientific">Succiniclasticum ruminis</name>
    <dbReference type="NCBI Taxonomy" id="40841"/>
    <lineage>
        <taxon>Bacteria</taxon>
        <taxon>Bacillati</taxon>
        <taxon>Bacillota</taxon>
        <taxon>Negativicutes</taxon>
        <taxon>Acidaminococcales</taxon>
        <taxon>Acidaminococcaceae</taxon>
        <taxon>Succiniclasticum</taxon>
    </lineage>
</organism>
<evidence type="ECO:0000313" key="1">
    <source>
        <dbReference type="EMBL" id="SDC28982.1"/>
    </source>
</evidence>
<dbReference type="InterPro" id="IPR050072">
    <property type="entry name" value="Peptidase_M20A"/>
</dbReference>
<dbReference type="Proteomes" id="UP000198943">
    <property type="component" value="Unassembled WGS sequence"/>
</dbReference>
<proteinExistence type="predicted"/>
<dbReference type="PANTHER" id="PTHR43808:SF27">
    <property type="entry name" value="PROTEIN ROCB"/>
    <property type="match status" value="1"/>
</dbReference>
<dbReference type="AlphaFoldDB" id="A0A1G6KD21"/>
<accession>A0A1G6KD21</accession>
<dbReference type="Gene3D" id="3.40.630.10">
    <property type="entry name" value="Zn peptidases"/>
    <property type="match status" value="1"/>
</dbReference>
<reference evidence="2" key="1">
    <citation type="submission" date="2016-10" db="EMBL/GenBank/DDBJ databases">
        <authorList>
            <person name="Varghese N."/>
            <person name="Submissions S."/>
        </authorList>
    </citation>
    <scope>NUCLEOTIDE SEQUENCE [LARGE SCALE GENOMIC DNA]</scope>
    <source>
        <strain evidence="2">DSM 11005</strain>
    </source>
</reference>
<protein>
    <submittedName>
        <fullName evidence="1">Arginine utilization protein RocB</fullName>
    </submittedName>
</protein>
<sequence length="588" mass="66101">MEKQITDILRNLMACASVTNTEKEIAAETWMLDFFRKQPYFQTYPERCGLFPIPGDPLHRNTVWALVKCDGSDNEEQDGKAPENGLTAEEDINAIQTAGQRPTVIFMGHHDVVPADVYGDAAPWAFDLDNIAAHLNKENLSAEAYTDLLSGEWLFGRGCCDMLGGTAVQMALLAEQAEKVLQKTDKSKKTQNEKNMMADKPVKTLLSNPDEAIVDDGDEEELCGPGKADTCSALLFLSVPDEESFSAGMRGSLSLLEGLKEKYNLDYRLAICAEPNQRLADGKTQVVYSGSIGKLLPVVLVQGKLVQVGSYREGLNPLGILSRVVAATEGDETFTERYGEEVSVPPVWMYVRDLKEGYDFSLPKRAAGYCNVLTFQKTPAQVMAYFLGKIKGVLEEVSHPVTVMTWVTLWQQAKQHSGFEKFWQETERKKRELLQEEHKTFPEVTLWLMQRTLDFLNFDQPAVVFGFAPPYYPAVRSEEMKDAARFAVYKKALSALQEVEIKTYFPGVSDCSYCGIPEGTQNPVYQVNTPLWGKEYHFAVDALARLQIPFFLFGPWGRDLHQAGERVNRYSLTEEYPAVLRKLLHCVW</sequence>
<dbReference type="SUPFAM" id="SSF53187">
    <property type="entry name" value="Zn-dependent exopeptidases"/>
    <property type="match status" value="2"/>
</dbReference>
<name>A0A1G6KD21_9FIRM</name>